<evidence type="ECO:0000313" key="2">
    <source>
        <dbReference type="Proteomes" id="UP000198211"/>
    </source>
</evidence>
<dbReference type="EMBL" id="NBNE01003984">
    <property type="protein sequence ID" value="OWZ06390.1"/>
    <property type="molecule type" value="Genomic_DNA"/>
</dbReference>
<keyword evidence="2" id="KW-1185">Reference proteome</keyword>
<organism evidence="1 2">
    <name type="scientific">Phytophthora megakarya</name>
    <dbReference type="NCBI Taxonomy" id="4795"/>
    <lineage>
        <taxon>Eukaryota</taxon>
        <taxon>Sar</taxon>
        <taxon>Stramenopiles</taxon>
        <taxon>Oomycota</taxon>
        <taxon>Peronosporomycetes</taxon>
        <taxon>Peronosporales</taxon>
        <taxon>Peronosporaceae</taxon>
        <taxon>Phytophthora</taxon>
    </lineage>
</organism>
<sequence>LWGLSFMCTLIRWKVDREGNIASSKAMIAGGMYPAVNRSCSASIIGRSFNALSVLARTSSLRLKCRFRDKCMKRCRAMNRSKHPRGMAPSSVVRQWCANFSLFRAIDLAINNPKKTHSSRGAISGVFCNSFCSSSLGFALNPVFFRSRVTCFAYRPFTLSFIFSLKYTFVSSAIESHRSGCMK</sequence>
<proteinExistence type="predicted"/>
<feature type="non-terminal residue" evidence="1">
    <location>
        <position position="1"/>
    </location>
</feature>
<protein>
    <submittedName>
        <fullName evidence="1">Uncharacterized protein</fullName>
    </submittedName>
</protein>
<gene>
    <name evidence="1" type="ORF">PHMEG_00021362</name>
</gene>
<comment type="caution">
    <text evidence="1">The sequence shown here is derived from an EMBL/GenBank/DDBJ whole genome shotgun (WGS) entry which is preliminary data.</text>
</comment>
<reference evidence="2" key="1">
    <citation type="submission" date="2017-03" db="EMBL/GenBank/DDBJ databases">
        <title>Phytopthora megakarya and P. palmivora, two closely related causual agents of cacao black pod achieved similar genome size and gene model numbers by different mechanisms.</title>
        <authorList>
            <person name="Ali S."/>
            <person name="Shao J."/>
            <person name="Larry D.J."/>
            <person name="Kronmiller B."/>
            <person name="Shen D."/>
            <person name="Strem M.D."/>
            <person name="Melnick R.L."/>
            <person name="Guiltinan M.J."/>
            <person name="Tyler B.M."/>
            <person name="Meinhardt L.W."/>
            <person name="Bailey B.A."/>
        </authorList>
    </citation>
    <scope>NUCLEOTIDE SEQUENCE [LARGE SCALE GENOMIC DNA]</scope>
    <source>
        <strain evidence="2">zdho120</strain>
    </source>
</reference>
<dbReference type="AlphaFoldDB" id="A0A225VPC2"/>
<accession>A0A225VPC2</accession>
<name>A0A225VPC2_9STRA</name>
<dbReference type="Proteomes" id="UP000198211">
    <property type="component" value="Unassembled WGS sequence"/>
</dbReference>
<evidence type="ECO:0000313" key="1">
    <source>
        <dbReference type="EMBL" id="OWZ06390.1"/>
    </source>
</evidence>